<dbReference type="InterPro" id="IPR036411">
    <property type="entry name" value="TorD-like_sf"/>
</dbReference>
<dbReference type="InterPro" id="IPR020945">
    <property type="entry name" value="DMSO/NO3_reduct_chaperone"/>
</dbReference>
<dbReference type="SUPFAM" id="SSF89155">
    <property type="entry name" value="TorD-like"/>
    <property type="match status" value="1"/>
</dbReference>
<dbReference type="PANTHER" id="PTHR43680">
    <property type="entry name" value="NITRATE REDUCTASE MOLYBDENUM COFACTOR ASSEMBLY CHAPERONE"/>
    <property type="match status" value="1"/>
</dbReference>
<dbReference type="NCBIfam" id="TIGR00684">
    <property type="entry name" value="narJ"/>
    <property type="match status" value="1"/>
</dbReference>
<proteinExistence type="predicted"/>
<protein>
    <submittedName>
        <fullName evidence="3">Nitrate reductase molybdenum cofactor assembly chaperone</fullName>
    </submittedName>
</protein>
<dbReference type="Pfam" id="PF02613">
    <property type="entry name" value="Nitrate_red_del"/>
    <property type="match status" value="1"/>
</dbReference>
<name>A0A918DKV8_9ALTE</name>
<reference evidence="3" key="1">
    <citation type="journal article" date="2014" name="Int. J. Syst. Evol. Microbiol.">
        <title>Complete genome sequence of Corynebacterium casei LMG S-19264T (=DSM 44701T), isolated from a smear-ripened cheese.</title>
        <authorList>
            <consortium name="US DOE Joint Genome Institute (JGI-PGF)"/>
            <person name="Walter F."/>
            <person name="Albersmeier A."/>
            <person name="Kalinowski J."/>
            <person name="Ruckert C."/>
        </authorList>
    </citation>
    <scope>NUCLEOTIDE SEQUENCE</scope>
    <source>
        <strain evidence="3">CGMCC 1.7086</strain>
    </source>
</reference>
<evidence type="ECO:0000313" key="3">
    <source>
        <dbReference type="EMBL" id="GGO70573.1"/>
    </source>
</evidence>
<keyword evidence="4" id="KW-1185">Reference proteome</keyword>
<dbReference type="AlphaFoldDB" id="A0A918DKV8"/>
<dbReference type="GO" id="GO:0042128">
    <property type="term" value="P:nitrate assimilation"/>
    <property type="evidence" value="ECO:0007669"/>
    <property type="project" value="UniProtKB-KW"/>
</dbReference>
<sequence>MKILTLLARLLDYPQAGLLAARDEALEVIASADLTANTQQALSQFVLRHLDGDLLDWQEEYDGLFERGRSLSLLIFEHIHGESRDRGQAMVELVAQYRQAGLEIAEHELPDYLPLYLEFAATQQHQATDWIADIAPVLGLLAVRLQKRRSDYAVLCEALLEVSQVSLDLDALQAQIASEQADHTPKALDKVWEEEAVTFGGDAINGGCPSQLNRPESGQRRDQHVPIEFVDAASGDSARLN</sequence>
<evidence type="ECO:0000256" key="1">
    <source>
        <dbReference type="ARBA" id="ARBA00023063"/>
    </source>
</evidence>
<reference evidence="3" key="2">
    <citation type="submission" date="2020-09" db="EMBL/GenBank/DDBJ databases">
        <authorList>
            <person name="Sun Q."/>
            <person name="Zhou Y."/>
        </authorList>
    </citation>
    <scope>NUCLEOTIDE SEQUENCE</scope>
    <source>
        <strain evidence="3">CGMCC 1.7086</strain>
    </source>
</reference>
<dbReference type="PANTHER" id="PTHR43680:SF2">
    <property type="entry name" value="NITRATE REDUCTASE MOLYBDENUM COFACTOR ASSEMBLY CHAPERONE NARJ"/>
    <property type="match status" value="1"/>
</dbReference>
<organism evidence="3 4">
    <name type="scientific">Bowmanella pacifica</name>
    <dbReference type="NCBI Taxonomy" id="502051"/>
    <lineage>
        <taxon>Bacteria</taxon>
        <taxon>Pseudomonadati</taxon>
        <taxon>Pseudomonadota</taxon>
        <taxon>Gammaproteobacteria</taxon>
        <taxon>Alteromonadales</taxon>
        <taxon>Alteromonadaceae</taxon>
        <taxon>Bowmanella</taxon>
    </lineage>
</organism>
<accession>A0A918DKV8</accession>
<dbReference type="Proteomes" id="UP000606935">
    <property type="component" value="Unassembled WGS sequence"/>
</dbReference>
<comment type="caution">
    <text evidence="3">The sequence shown here is derived from an EMBL/GenBank/DDBJ whole genome shotgun (WGS) entry which is preliminary data.</text>
</comment>
<dbReference type="Gene3D" id="1.10.3480.10">
    <property type="entry name" value="TorD-like"/>
    <property type="match status" value="1"/>
</dbReference>
<dbReference type="EMBL" id="BMLS01000003">
    <property type="protein sequence ID" value="GGO70573.1"/>
    <property type="molecule type" value="Genomic_DNA"/>
</dbReference>
<dbReference type="GO" id="GO:0016530">
    <property type="term" value="F:metallochaperone activity"/>
    <property type="evidence" value="ECO:0007669"/>
    <property type="project" value="TreeGrafter"/>
</dbReference>
<dbReference type="GO" id="GO:0051131">
    <property type="term" value="P:chaperone-mediated protein complex assembly"/>
    <property type="evidence" value="ECO:0007669"/>
    <property type="project" value="InterPro"/>
</dbReference>
<evidence type="ECO:0000256" key="2">
    <source>
        <dbReference type="SAM" id="MobiDB-lite"/>
    </source>
</evidence>
<keyword evidence="1" id="KW-0534">Nitrate assimilation</keyword>
<dbReference type="RefSeq" id="WP_188695318.1">
    <property type="nucleotide sequence ID" value="NZ_BMLS01000003.1"/>
</dbReference>
<dbReference type="GO" id="GO:0051082">
    <property type="term" value="F:unfolded protein binding"/>
    <property type="evidence" value="ECO:0007669"/>
    <property type="project" value="InterPro"/>
</dbReference>
<gene>
    <name evidence="3" type="primary">narJ</name>
    <name evidence="3" type="ORF">GCM10010982_24410</name>
</gene>
<feature type="region of interest" description="Disordered" evidence="2">
    <location>
        <begin position="201"/>
        <end position="228"/>
    </location>
</feature>
<dbReference type="InterPro" id="IPR003765">
    <property type="entry name" value="NO3_reductase_chaperone_NarJ"/>
</dbReference>
<evidence type="ECO:0000313" key="4">
    <source>
        <dbReference type="Proteomes" id="UP000606935"/>
    </source>
</evidence>